<reference evidence="1" key="1">
    <citation type="submission" date="2017-05" db="UniProtKB">
        <authorList>
            <consortium name="EnsemblMetazoa"/>
        </authorList>
    </citation>
    <scope>IDENTIFICATION</scope>
</reference>
<organism evidence="1">
    <name type="scientific">Amphimedon queenslandica</name>
    <name type="common">Sponge</name>
    <dbReference type="NCBI Taxonomy" id="400682"/>
    <lineage>
        <taxon>Eukaryota</taxon>
        <taxon>Metazoa</taxon>
        <taxon>Porifera</taxon>
        <taxon>Demospongiae</taxon>
        <taxon>Heteroscleromorpha</taxon>
        <taxon>Haplosclerida</taxon>
        <taxon>Niphatidae</taxon>
        <taxon>Amphimedon</taxon>
    </lineage>
</organism>
<dbReference type="OrthoDB" id="39497at2759"/>
<name>A0A1X7TPW2_AMPQE</name>
<proteinExistence type="predicted"/>
<accession>A0A1X7TPW2</accession>
<dbReference type="InParanoid" id="A0A1X7TPW2"/>
<protein>
    <submittedName>
        <fullName evidence="1">Uncharacterized protein</fullName>
    </submittedName>
</protein>
<dbReference type="EnsemblMetazoa" id="Aqu2.1.16928_001">
    <property type="protein sequence ID" value="Aqu2.1.16928_001"/>
    <property type="gene ID" value="Aqu2.1.16928"/>
</dbReference>
<evidence type="ECO:0000313" key="1">
    <source>
        <dbReference type="EnsemblMetazoa" id="Aqu2.1.16928_001"/>
    </source>
</evidence>
<dbReference type="AlphaFoldDB" id="A0A1X7TPW2"/>
<sequence length="51" mass="5624">MKSVTLDLVEFIFKIDKGVCISRKLLFAGMLLRVSGLWTKGKTVKSGVHGD</sequence>